<comment type="caution">
    <text evidence="3">The sequence shown here is derived from an EMBL/GenBank/DDBJ whole genome shotgun (WGS) entry which is preliminary data.</text>
</comment>
<dbReference type="PROSITE" id="PS51257">
    <property type="entry name" value="PROKAR_LIPOPROTEIN"/>
    <property type="match status" value="1"/>
</dbReference>
<keyword evidence="2" id="KW-0732">Signal</keyword>
<dbReference type="Proteomes" id="UP001156903">
    <property type="component" value="Unassembled WGS sequence"/>
</dbReference>
<evidence type="ECO:0000313" key="4">
    <source>
        <dbReference type="Proteomes" id="UP001156903"/>
    </source>
</evidence>
<name>A0ABQ6C493_9BURK</name>
<feature type="region of interest" description="Disordered" evidence="1">
    <location>
        <begin position="183"/>
        <end position="210"/>
    </location>
</feature>
<feature type="chain" id="PRO_5046502520" description="DUF2059 domain-containing protein" evidence="2">
    <location>
        <begin position="31"/>
        <end position="210"/>
    </location>
</feature>
<gene>
    <name evidence="3" type="ORF">GCM10007935_25700</name>
</gene>
<keyword evidence="4" id="KW-1185">Reference proteome</keyword>
<organism evidence="3 4">
    <name type="scientific">Hydrogenophaga electricum</name>
    <dbReference type="NCBI Taxonomy" id="1230953"/>
    <lineage>
        <taxon>Bacteria</taxon>
        <taxon>Pseudomonadati</taxon>
        <taxon>Pseudomonadota</taxon>
        <taxon>Betaproteobacteria</taxon>
        <taxon>Burkholderiales</taxon>
        <taxon>Comamonadaceae</taxon>
        <taxon>Hydrogenophaga</taxon>
    </lineage>
</organism>
<evidence type="ECO:0000313" key="3">
    <source>
        <dbReference type="EMBL" id="GLS15137.1"/>
    </source>
</evidence>
<feature type="signal peptide" evidence="2">
    <location>
        <begin position="1"/>
        <end position="30"/>
    </location>
</feature>
<reference evidence="4" key="1">
    <citation type="journal article" date="2019" name="Int. J. Syst. Evol. Microbiol.">
        <title>The Global Catalogue of Microorganisms (GCM) 10K type strain sequencing project: providing services to taxonomists for standard genome sequencing and annotation.</title>
        <authorList>
            <consortium name="The Broad Institute Genomics Platform"/>
            <consortium name="The Broad Institute Genome Sequencing Center for Infectious Disease"/>
            <person name="Wu L."/>
            <person name="Ma J."/>
        </authorList>
    </citation>
    <scope>NUCLEOTIDE SEQUENCE [LARGE SCALE GENOMIC DNA]</scope>
    <source>
        <strain evidence="4">NBRC 109341</strain>
    </source>
</reference>
<evidence type="ECO:0008006" key="5">
    <source>
        <dbReference type="Google" id="ProtNLM"/>
    </source>
</evidence>
<dbReference type="EMBL" id="BSPB01000020">
    <property type="protein sequence ID" value="GLS15137.1"/>
    <property type="molecule type" value="Genomic_DNA"/>
</dbReference>
<evidence type="ECO:0000256" key="2">
    <source>
        <dbReference type="SAM" id="SignalP"/>
    </source>
</evidence>
<sequence length="210" mass="22354">MFPLARLRPHLPRHAPAVFLLCACATLAHAQAPEPASPAKKELVSKLVRLQQPGIENLARSLVEEPAAILLERASQVVAARVPADKQDALGKDVQGDVQKYLNDTVPQVRSRAVALAPSTVGSLLEQKFTEDELRQVIAVLESPAFAKYQQLSSEMQQALQSKLVAETRSTVGPRVQALEKSIGDRLAAAQGPASGNAPATKPPAKAPGK</sequence>
<accession>A0ABQ6C493</accession>
<proteinExistence type="predicted"/>
<protein>
    <recommendedName>
        <fullName evidence="5">DUF2059 domain-containing protein</fullName>
    </recommendedName>
</protein>
<feature type="compositionally biased region" description="Pro residues" evidence="1">
    <location>
        <begin position="201"/>
        <end position="210"/>
    </location>
</feature>
<evidence type="ECO:0000256" key="1">
    <source>
        <dbReference type="SAM" id="MobiDB-lite"/>
    </source>
</evidence>